<reference evidence="2 3" key="1">
    <citation type="submission" date="2024-02" db="EMBL/GenBank/DDBJ databases">
        <title>Identification of pathogenicity and growth-promoting function of Pseudomonas putida variant.</title>
        <authorList>
            <person name="Sun J."/>
        </authorList>
    </citation>
    <scope>NUCLEOTIDE SEQUENCE [LARGE SCALE GENOMIC DNA]</scope>
    <source>
        <strain evidence="2 3">A03</strain>
    </source>
</reference>
<dbReference type="RefSeq" id="WP_339599891.1">
    <property type="nucleotide sequence ID" value="NZ_JBBHLC010000049.1"/>
</dbReference>
<proteinExistence type="predicted"/>
<comment type="caution">
    <text evidence="2">The sequence shown here is derived from an EMBL/GenBank/DDBJ whole genome shotgun (WGS) entry which is preliminary data.</text>
</comment>
<name>A0ABU8QVP9_9PSED</name>
<organism evidence="2 3">
    <name type="scientific">Pseudomonas farsensis</name>
    <dbReference type="NCBI Taxonomy" id="2745492"/>
    <lineage>
        <taxon>Bacteria</taxon>
        <taxon>Pseudomonadati</taxon>
        <taxon>Pseudomonadota</taxon>
        <taxon>Gammaproteobacteria</taxon>
        <taxon>Pseudomonadales</taxon>
        <taxon>Pseudomonadaceae</taxon>
        <taxon>Pseudomonas</taxon>
    </lineage>
</organism>
<gene>
    <name evidence="2" type="ORF">V7S98_16070</name>
</gene>
<evidence type="ECO:0000256" key="1">
    <source>
        <dbReference type="SAM" id="Phobius"/>
    </source>
</evidence>
<protein>
    <submittedName>
        <fullName evidence="2">Uncharacterized protein</fullName>
    </submittedName>
</protein>
<evidence type="ECO:0000313" key="3">
    <source>
        <dbReference type="Proteomes" id="UP001380290"/>
    </source>
</evidence>
<keyword evidence="3" id="KW-1185">Reference proteome</keyword>
<feature type="transmembrane region" description="Helical" evidence="1">
    <location>
        <begin position="101"/>
        <end position="119"/>
    </location>
</feature>
<feature type="transmembrane region" description="Helical" evidence="1">
    <location>
        <begin position="12"/>
        <end position="37"/>
    </location>
</feature>
<sequence>MMGPGEFQAFMRVYFPTFLLGFFTCLMSVALSLVVWIDEHWLHHPDNATYTLLFSTALTIPLCLGHFAMVRGWRWAMWAVLPVPAVTLLIALSLFGSGLPALLLAIMLALPLLALLVFNSQRHREMRRRLVELRQQR</sequence>
<keyword evidence="1" id="KW-0472">Membrane</keyword>
<keyword evidence="1" id="KW-1133">Transmembrane helix</keyword>
<dbReference type="EMBL" id="JBBHLC010000049">
    <property type="protein sequence ID" value="MEJ5864741.1"/>
    <property type="molecule type" value="Genomic_DNA"/>
</dbReference>
<feature type="transmembrane region" description="Helical" evidence="1">
    <location>
        <begin position="49"/>
        <end position="68"/>
    </location>
</feature>
<evidence type="ECO:0000313" key="2">
    <source>
        <dbReference type="EMBL" id="MEJ5864741.1"/>
    </source>
</evidence>
<keyword evidence="1" id="KW-0812">Transmembrane</keyword>
<feature type="transmembrane region" description="Helical" evidence="1">
    <location>
        <begin position="75"/>
        <end position="95"/>
    </location>
</feature>
<accession>A0ABU8QVP9</accession>
<dbReference type="Proteomes" id="UP001380290">
    <property type="component" value="Unassembled WGS sequence"/>
</dbReference>